<dbReference type="VEuPathDB" id="FungiDB:PTTG_08945"/>
<organism evidence="2">
    <name type="scientific">Puccinia triticina (isolate 1-1 / race 1 (BBBD))</name>
    <name type="common">Brown leaf rust fungus</name>
    <dbReference type="NCBI Taxonomy" id="630390"/>
    <lineage>
        <taxon>Eukaryota</taxon>
        <taxon>Fungi</taxon>
        <taxon>Dikarya</taxon>
        <taxon>Basidiomycota</taxon>
        <taxon>Pucciniomycotina</taxon>
        <taxon>Pucciniomycetes</taxon>
        <taxon>Pucciniales</taxon>
        <taxon>Pucciniaceae</taxon>
        <taxon>Puccinia</taxon>
    </lineage>
</organism>
<feature type="compositionally biased region" description="Low complexity" evidence="1">
    <location>
        <begin position="15"/>
        <end position="37"/>
    </location>
</feature>
<accession>A0A0C4F718</accession>
<reference evidence="2" key="2">
    <citation type="submission" date="2016-05" db="EMBL/GenBank/DDBJ databases">
        <title>Comparative analysis highlights variable genome content of wheat rusts and divergence of the mating loci.</title>
        <authorList>
            <person name="Cuomo C.A."/>
            <person name="Bakkeren G."/>
            <person name="Szabo L."/>
            <person name="Khalil H."/>
            <person name="Joly D."/>
            <person name="Goldberg J."/>
            <person name="Young S."/>
            <person name="Zeng Q."/>
            <person name="Fellers J."/>
        </authorList>
    </citation>
    <scope>NUCLEOTIDE SEQUENCE [LARGE SCALE GENOMIC DNA]</scope>
    <source>
        <strain evidence="2">1-1 BBBD Race 1</strain>
    </source>
</reference>
<dbReference type="AlphaFoldDB" id="A0A0C4F718"/>
<dbReference type="Proteomes" id="UP000005240">
    <property type="component" value="Unassembled WGS sequence"/>
</dbReference>
<evidence type="ECO:0000313" key="2">
    <source>
        <dbReference type="EMBL" id="OAV87519.1"/>
    </source>
</evidence>
<dbReference type="EMBL" id="ADAS02000371">
    <property type="protein sequence ID" value="OAV87519.1"/>
    <property type="molecule type" value="Genomic_DNA"/>
</dbReference>
<name>A0A0C4F718_PUCT1</name>
<feature type="compositionally biased region" description="Basic residues" evidence="1">
    <location>
        <begin position="1"/>
        <end position="11"/>
    </location>
</feature>
<reference evidence="3 4" key="3">
    <citation type="journal article" date="2017" name="G3 (Bethesda)">
        <title>Comparative analysis highlights variable genome content of wheat rusts and divergence of the mating loci.</title>
        <authorList>
            <person name="Cuomo C.A."/>
            <person name="Bakkeren G."/>
            <person name="Khalil H.B."/>
            <person name="Panwar V."/>
            <person name="Joly D."/>
            <person name="Linning R."/>
            <person name="Sakthikumar S."/>
            <person name="Song X."/>
            <person name="Adiconis X."/>
            <person name="Fan L."/>
            <person name="Goldberg J.M."/>
            <person name="Levin J.Z."/>
            <person name="Young S."/>
            <person name="Zeng Q."/>
            <person name="Anikster Y."/>
            <person name="Bruce M."/>
            <person name="Wang M."/>
            <person name="Yin C."/>
            <person name="McCallum B."/>
            <person name="Szabo L.J."/>
            <person name="Hulbert S."/>
            <person name="Chen X."/>
            <person name="Fellers J.P."/>
        </authorList>
    </citation>
    <scope>NUCLEOTIDE SEQUENCE</scope>
    <source>
        <strain evidence="3">isolate 1-1 / race 1 (BBBD)</strain>
        <strain evidence="4">Isolate 1-1 / race 1 (BBBD)</strain>
    </source>
</reference>
<evidence type="ECO:0000313" key="4">
    <source>
        <dbReference type="Proteomes" id="UP000005240"/>
    </source>
</evidence>
<feature type="region of interest" description="Disordered" evidence="1">
    <location>
        <begin position="170"/>
        <end position="190"/>
    </location>
</feature>
<gene>
    <name evidence="2" type="ORF">PTTG_08945</name>
</gene>
<reference evidence="3" key="4">
    <citation type="submission" date="2025-05" db="UniProtKB">
        <authorList>
            <consortium name="EnsemblFungi"/>
        </authorList>
    </citation>
    <scope>IDENTIFICATION</scope>
    <source>
        <strain evidence="3">isolate 1-1 / race 1 (BBBD)</strain>
    </source>
</reference>
<protein>
    <submittedName>
        <fullName evidence="2 3">Uncharacterized protein</fullName>
    </submittedName>
</protein>
<feature type="region of interest" description="Disordered" evidence="1">
    <location>
        <begin position="1"/>
        <end position="49"/>
    </location>
</feature>
<keyword evidence="4" id="KW-1185">Reference proteome</keyword>
<evidence type="ECO:0000313" key="3">
    <source>
        <dbReference type="EnsemblFungi" id="PTTG_08945-t43_1-p1"/>
    </source>
</evidence>
<reference evidence="2" key="1">
    <citation type="submission" date="2009-11" db="EMBL/GenBank/DDBJ databases">
        <authorList>
            <consortium name="The Broad Institute Genome Sequencing Platform"/>
            <person name="Ward D."/>
            <person name="Feldgarden M."/>
            <person name="Earl A."/>
            <person name="Young S.K."/>
            <person name="Zeng Q."/>
            <person name="Koehrsen M."/>
            <person name="Alvarado L."/>
            <person name="Berlin A."/>
            <person name="Bochicchio J."/>
            <person name="Borenstein D."/>
            <person name="Chapman S.B."/>
            <person name="Chen Z."/>
            <person name="Engels R."/>
            <person name="Freedman E."/>
            <person name="Gellesch M."/>
            <person name="Goldberg J."/>
            <person name="Griggs A."/>
            <person name="Gujja S."/>
            <person name="Heilman E."/>
            <person name="Heiman D."/>
            <person name="Hepburn T."/>
            <person name="Howarth C."/>
            <person name="Jen D."/>
            <person name="Larson L."/>
            <person name="Lewis B."/>
            <person name="Mehta T."/>
            <person name="Park D."/>
            <person name="Pearson M."/>
            <person name="Roberts A."/>
            <person name="Saif S."/>
            <person name="Shea T."/>
            <person name="Shenoy N."/>
            <person name="Sisk P."/>
            <person name="Stolte C."/>
            <person name="Sykes S."/>
            <person name="Thomson T."/>
            <person name="Walk T."/>
            <person name="White J."/>
            <person name="Yandava C."/>
            <person name="Izard J."/>
            <person name="Baranova O.V."/>
            <person name="Blanton J.M."/>
            <person name="Tanner A.C."/>
            <person name="Dewhirst F.E."/>
            <person name="Haas B."/>
            <person name="Nusbaum C."/>
            <person name="Birren B."/>
        </authorList>
    </citation>
    <scope>NUCLEOTIDE SEQUENCE [LARGE SCALE GENOMIC DNA]</scope>
    <source>
        <strain evidence="2">1-1 BBBD Race 1</strain>
    </source>
</reference>
<proteinExistence type="predicted"/>
<evidence type="ECO:0000256" key="1">
    <source>
        <dbReference type="SAM" id="MobiDB-lite"/>
    </source>
</evidence>
<sequence>MNPPNMHHHLPYKLSSSSSSNGISSASGSSNNNNNNSGRGGGSRSSIGRISISSNSASYSTTEQQQRQQQWDQPFQARCAGHFLIPRAAAGPTPPMPLSPTFEELSSIRTRKPLEEELGLSAADAVATNRLNSTFHNNNAEAVLHKFSPVVFPVNFANIPVVVPIPTLSSVHPNSPQGAEAPLRNASGTS</sequence>
<dbReference type="EnsemblFungi" id="PTTG_08945-t43_1">
    <property type="protein sequence ID" value="PTTG_08945-t43_1-p1"/>
    <property type="gene ID" value="PTTG_08945"/>
</dbReference>